<dbReference type="PIRSF" id="PIRSF002741">
    <property type="entry name" value="MppA"/>
    <property type="match status" value="1"/>
</dbReference>
<organism evidence="6 7">
    <name type="scientific">Candidatus Carbonibacillus altaicus</name>
    <dbReference type="NCBI Taxonomy" id="2163959"/>
    <lineage>
        <taxon>Bacteria</taxon>
        <taxon>Bacillati</taxon>
        <taxon>Bacillota</taxon>
        <taxon>Bacilli</taxon>
        <taxon>Bacillales</taxon>
        <taxon>Candidatus Carbonibacillus</taxon>
    </lineage>
</organism>
<dbReference type="InterPro" id="IPR039424">
    <property type="entry name" value="SBP_5"/>
</dbReference>
<dbReference type="Gene3D" id="3.90.76.10">
    <property type="entry name" value="Dipeptide-binding Protein, Domain 1"/>
    <property type="match status" value="1"/>
</dbReference>
<evidence type="ECO:0000256" key="1">
    <source>
        <dbReference type="ARBA" id="ARBA00004193"/>
    </source>
</evidence>
<dbReference type="AlphaFoldDB" id="A0A2R6Y3P9"/>
<dbReference type="InterPro" id="IPR023765">
    <property type="entry name" value="SBP_5_CS"/>
</dbReference>
<comment type="caution">
    <text evidence="6">The sequence shown here is derived from an EMBL/GenBank/DDBJ whole genome shotgun (WGS) entry which is preliminary data.</text>
</comment>
<dbReference type="PANTHER" id="PTHR30290:SF9">
    <property type="entry name" value="OLIGOPEPTIDE-BINDING PROTEIN APPA"/>
    <property type="match status" value="1"/>
</dbReference>
<dbReference type="GO" id="GO:1904680">
    <property type="term" value="F:peptide transmembrane transporter activity"/>
    <property type="evidence" value="ECO:0007669"/>
    <property type="project" value="TreeGrafter"/>
</dbReference>
<dbReference type="Proteomes" id="UP000244338">
    <property type="component" value="Unassembled WGS sequence"/>
</dbReference>
<evidence type="ECO:0000259" key="5">
    <source>
        <dbReference type="Pfam" id="PF00496"/>
    </source>
</evidence>
<feature type="domain" description="Solute-binding protein family 5" evidence="5">
    <location>
        <begin position="109"/>
        <end position="474"/>
    </location>
</feature>
<dbReference type="InterPro" id="IPR000914">
    <property type="entry name" value="SBP_5_dom"/>
</dbReference>
<dbReference type="Pfam" id="PF00496">
    <property type="entry name" value="SBP_bac_5"/>
    <property type="match status" value="1"/>
</dbReference>
<name>A0A2R6Y3P9_9BACL</name>
<dbReference type="GO" id="GO:0042597">
    <property type="term" value="C:periplasmic space"/>
    <property type="evidence" value="ECO:0007669"/>
    <property type="project" value="UniProtKB-ARBA"/>
</dbReference>
<dbReference type="EMBL" id="PEBX01000009">
    <property type="protein sequence ID" value="PTQ57301.1"/>
    <property type="molecule type" value="Genomic_DNA"/>
</dbReference>
<gene>
    <name evidence="6" type="ORF">BSOLF_1852</name>
</gene>
<comment type="similarity">
    <text evidence="2">Belongs to the bacterial solute-binding protein 5 family.</text>
</comment>
<dbReference type="GO" id="GO:0043190">
    <property type="term" value="C:ATP-binding cassette (ABC) transporter complex"/>
    <property type="evidence" value="ECO:0007669"/>
    <property type="project" value="InterPro"/>
</dbReference>
<evidence type="ECO:0000313" key="6">
    <source>
        <dbReference type="EMBL" id="PTQ57301.1"/>
    </source>
</evidence>
<dbReference type="PANTHER" id="PTHR30290">
    <property type="entry name" value="PERIPLASMIC BINDING COMPONENT OF ABC TRANSPORTER"/>
    <property type="match status" value="1"/>
</dbReference>
<evidence type="ECO:0000313" key="7">
    <source>
        <dbReference type="Proteomes" id="UP000244338"/>
    </source>
</evidence>
<reference evidence="7" key="1">
    <citation type="journal article" date="2018" name="Sci. Rep.">
        <title>Lignite coal burning seam in the remote Altai Mountains harbors a hydrogen-driven thermophilic microbial community.</title>
        <authorList>
            <person name="Kadnikov V.V."/>
            <person name="Mardanov A.V."/>
            <person name="Ivasenko D.A."/>
            <person name="Antsiferov D.V."/>
            <person name="Beletsky A.V."/>
            <person name="Karnachuk O.V."/>
            <person name="Ravin N.V."/>
        </authorList>
    </citation>
    <scope>NUCLEOTIDE SEQUENCE [LARGE SCALE GENOMIC DNA]</scope>
</reference>
<protein>
    <submittedName>
        <fullName evidence="6">Dipeptide-binding ABC transporter, periplasmic substrate-binding component</fullName>
    </submittedName>
</protein>
<dbReference type="SUPFAM" id="SSF53850">
    <property type="entry name" value="Periplasmic binding protein-like II"/>
    <property type="match status" value="1"/>
</dbReference>
<dbReference type="PROSITE" id="PS01040">
    <property type="entry name" value="SBP_BACTERIAL_5"/>
    <property type="match status" value="1"/>
</dbReference>
<evidence type="ECO:0000256" key="3">
    <source>
        <dbReference type="ARBA" id="ARBA00022448"/>
    </source>
</evidence>
<sequence length="555" mass="61634">MSKKRLEVSKRFKASFAKHSKTSAIVLLLVVLVLSLSACGGAGTNGDKSASEGQDQGQDQGKTKEKVLVFARGGDSVSLDPATVTDGESLRVTKNIMEPLLQYKPDSFEVEPALATDWKVSDDGLTYTFTLRKDVKFHDGTDFNADAVVYNFKRWVDPNDPHYAEFEYYQSQFGDIIEDVVAVDPYTVEFHLKDRQAPFLQNIAMDPFAIASPEALKKYGADFGRHPVGTGPYVFEEWKPKASITLVKNKDYWGGELGLDRVVFTVIEDNSARLNALKSGEADIIDGVLPNDVASLKKDDRFQVLDRPPNNVGYLGFNTQKSPFDNVKLRQAVAHVINKQGLIDAFYSGQGEPAKNPMPSTIAGYNDAIVDYEYNLEKAKQLMKEAGYADGVEVNFYAMPVYRPYMPNGPKVAEAIQDELNKIGIRTKIVSPEWAVYLDETKQGKQDMYLLGWTGDNGDPDNYLYVLLDKDNAGGSNRSFYTNEEVHTLLVQAQQEVDPAKRMELYKRAQEIIHEDVPMIPLVHSISSLAATKDVKGFVPHPGGSDKLTNVTIGQ</sequence>
<dbReference type="InterPro" id="IPR030678">
    <property type="entry name" value="Peptide/Ni-bd"/>
</dbReference>
<keyword evidence="4" id="KW-0732">Signal</keyword>
<dbReference type="GO" id="GO:0015833">
    <property type="term" value="P:peptide transport"/>
    <property type="evidence" value="ECO:0007669"/>
    <property type="project" value="TreeGrafter"/>
</dbReference>
<evidence type="ECO:0000256" key="2">
    <source>
        <dbReference type="ARBA" id="ARBA00005695"/>
    </source>
</evidence>
<accession>A0A2R6Y3P9</accession>
<comment type="subcellular location">
    <subcellularLocation>
        <location evidence="1">Cell membrane</location>
        <topology evidence="1">Lipid-anchor</topology>
    </subcellularLocation>
</comment>
<proteinExistence type="inferred from homology"/>
<dbReference type="Gene3D" id="3.10.105.10">
    <property type="entry name" value="Dipeptide-binding Protein, Domain 3"/>
    <property type="match status" value="1"/>
</dbReference>
<evidence type="ECO:0000256" key="4">
    <source>
        <dbReference type="ARBA" id="ARBA00022729"/>
    </source>
</evidence>
<dbReference type="CDD" id="cd08493">
    <property type="entry name" value="PBP2_DppA_like"/>
    <property type="match status" value="1"/>
</dbReference>
<keyword evidence="3" id="KW-0813">Transport</keyword>
<dbReference type="Gene3D" id="3.40.190.10">
    <property type="entry name" value="Periplasmic binding protein-like II"/>
    <property type="match status" value="1"/>
</dbReference>